<comment type="caution">
    <text evidence="1">The sequence shown here is derived from an EMBL/GenBank/DDBJ whole genome shotgun (WGS) entry which is preliminary data.</text>
</comment>
<organism evidence="1 2">
    <name type="scientific">Psittacicella hinzii</name>
    <dbReference type="NCBI Taxonomy" id="2028575"/>
    <lineage>
        <taxon>Bacteria</taxon>
        <taxon>Pseudomonadati</taxon>
        <taxon>Pseudomonadota</taxon>
        <taxon>Gammaproteobacteria</taxon>
        <taxon>Pasteurellales</taxon>
        <taxon>Psittacicellaceae</taxon>
        <taxon>Psittacicella</taxon>
    </lineage>
</organism>
<protein>
    <submittedName>
        <fullName evidence="1">Uncharacterized protein</fullName>
    </submittedName>
</protein>
<evidence type="ECO:0000313" key="1">
    <source>
        <dbReference type="EMBL" id="RIY34454.1"/>
    </source>
</evidence>
<sequence>MKVATFKKHSDKKSKNYIQKPHSMLNDVIHDYLTKFTDQDLQKIAEVTDLKAATSGNLALRTKEYSSTGFATDLNKLACLVTTPSTAFTAKNLLEILKETSKEDLAKYKAIIAGQYTYSLQNDFLYTELFPVQSYELMPANLGLDQEAEDKNVLRYNLVTYSDKLHYLEDKIEEFNQVLQTSLLGGLDEVHKANAFASELAIGKGQSGSSLVVYNFTDEQIEKDWEQRLYSGTTERTFTEDYNLSLEVEDYEEDFFNLWQNKNTYSKIQVALPRIPVPVVTKIYNFYEILNHHLAKEKLYPRERYAQAFREHVGMISVNNLLEQKENSKYSFVATEAVRATDYMQLFILNK</sequence>
<gene>
    <name evidence="1" type="ORF">CKF54_00215</name>
</gene>
<name>A0A3A1YE44_9GAMM</name>
<dbReference type="AlphaFoldDB" id="A0A3A1YE44"/>
<dbReference type="Proteomes" id="UP000265691">
    <property type="component" value="Unassembled WGS sequence"/>
</dbReference>
<evidence type="ECO:0000313" key="2">
    <source>
        <dbReference type="Proteomes" id="UP000265691"/>
    </source>
</evidence>
<accession>A0A3A1YE44</accession>
<proteinExistence type="predicted"/>
<dbReference type="EMBL" id="NRHC01000002">
    <property type="protein sequence ID" value="RIY34454.1"/>
    <property type="molecule type" value="Genomic_DNA"/>
</dbReference>
<reference evidence="1 2" key="1">
    <citation type="submission" date="2017-08" db="EMBL/GenBank/DDBJ databases">
        <title>Reclassification of Bisgaard taxon 37 and 44.</title>
        <authorList>
            <person name="Christensen H."/>
        </authorList>
    </citation>
    <scope>NUCLEOTIDE SEQUENCE [LARGE SCALE GENOMIC DNA]</scope>
    <source>
        <strain evidence="1 2">B96_3</strain>
    </source>
</reference>
<keyword evidence="2" id="KW-1185">Reference proteome</keyword>